<keyword evidence="3" id="KW-1185">Reference proteome</keyword>
<dbReference type="RefSeq" id="WP_002642441.1">
    <property type="nucleotide sequence ID" value="NZ_CP019448.1"/>
</dbReference>
<protein>
    <submittedName>
        <fullName evidence="2">Prepilin-type N-terminal cleavage/methylation domain-containing protein</fullName>
    </submittedName>
</protein>
<keyword evidence="1" id="KW-1133">Transmembrane helix</keyword>
<evidence type="ECO:0000313" key="3">
    <source>
        <dbReference type="Proteomes" id="UP000017813"/>
    </source>
</evidence>
<dbReference type="Pfam" id="PF07963">
    <property type="entry name" value="N_methyl"/>
    <property type="match status" value="1"/>
</dbReference>
<dbReference type="InterPro" id="IPR045584">
    <property type="entry name" value="Pilin-like"/>
</dbReference>
<keyword evidence="1" id="KW-0812">Transmembrane</keyword>
<dbReference type="InterPro" id="IPR012902">
    <property type="entry name" value="N_methyl_site"/>
</dbReference>
<proteinExistence type="predicted"/>
<name>V9H5V6_9NEIS</name>
<keyword evidence="1" id="KW-0472">Membrane</keyword>
<sequence length="158" mass="18286">MKKQVGFGLVEMMFTVGIMGILVAWALPNYFEYIRKSRRYDAQRMMMNNAKFMEQFYSRKYSFKQNSTTWPTFPEDEKLYTGSKTGHFCIKMQGNPRGVKGDHYTMKAVAFDKKADAGSLILNEDFQLMICENSSSTCDDSVFFKGDSARTDKNCRFL</sequence>
<dbReference type="NCBIfam" id="TIGR02532">
    <property type="entry name" value="IV_pilin_GFxxxE"/>
    <property type="match status" value="1"/>
</dbReference>
<evidence type="ECO:0000256" key="1">
    <source>
        <dbReference type="SAM" id="Phobius"/>
    </source>
</evidence>
<dbReference type="OrthoDB" id="8595466at2"/>
<dbReference type="Proteomes" id="UP000017813">
    <property type="component" value="Unassembled WGS sequence"/>
</dbReference>
<dbReference type="EMBL" id="ADCY02000045">
    <property type="protein sequence ID" value="EFG30861.1"/>
    <property type="molecule type" value="Genomic_DNA"/>
</dbReference>
<accession>V9H5V6</accession>
<comment type="caution">
    <text evidence="2">The sequence shown here is derived from an EMBL/GenBank/DDBJ whole genome shotgun (WGS) entry which is preliminary data.</text>
</comment>
<reference evidence="2 3" key="1">
    <citation type="submission" date="2010-03" db="EMBL/GenBank/DDBJ databases">
        <authorList>
            <consortium name="The Broad Institute Genome Sequencing Platform"/>
            <person name="Ward D."/>
            <person name="Earl A."/>
            <person name="Feldgarden M."/>
            <person name="Gevers D."/>
            <person name="Young S."/>
            <person name="Zeng Q."/>
            <person name="Koehrsen M."/>
            <person name="Alvarado L."/>
            <person name="Berlin A.M."/>
            <person name="Borenstein D."/>
            <person name="Chapman S.B."/>
            <person name="Chen Z."/>
            <person name="Engels R."/>
            <person name="Freedman E."/>
            <person name="Gellesch M."/>
            <person name="Goldberg J."/>
            <person name="Griggs A."/>
            <person name="Gujja S."/>
            <person name="Heilman E.R."/>
            <person name="Heiman D.I."/>
            <person name="Hepburn T.A."/>
            <person name="Howarth C."/>
            <person name="Jen D."/>
            <person name="Larson L."/>
            <person name="Mehta T."/>
            <person name="Park D."/>
            <person name="Pearson M."/>
            <person name="Richards J."/>
            <person name="Roberts A."/>
            <person name="Saif S."/>
            <person name="Shea T.D."/>
            <person name="Shenoy N."/>
            <person name="Sisk P."/>
            <person name="Stolte C."/>
            <person name="Sykes S.N."/>
            <person name="Walk T."/>
            <person name="White J."/>
            <person name="Yandava C."/>
            <person name="Izard J."/>
            <person name="Baranova O.V."/>
            <person name="Blanton J.M."/>
            <person name="Tanner A.C."/>
            <person name="Dewhirst F."/>
            <person name="Haas B."/>
            <person name="Nusbaum C."/>
            <person name="Birren B."/>
        </authorList>
    </citation>
    <scope>NUCLEOTIDE SEQUENCE [LARGE SCALE GENOMIC DNA]</scope>
    <source>
        <strain evidence="2 3">ATCC 29453</strain>
    </source>
</reference>
<gene>
    <name evidence="2" type="ORF">HMPREF9021_01467</name>
</gene>
<dbReference type="Pfam" id="PF16732">
    <property type="entry name" value="ComP_DUS"/>
    <property type="match status" value="1"/>
</dbReference>
<feature type="transmembrane region" description="Helical" evidence="1">
    <location>
        <begin position="12"/>
        <end position="31"/>
    </location>
</feature>
<reference evidence="2 3" key="2">
    <citation type="submission" date="2011-10" db="EMBL/GenBank/DDBJ databases">
        <title>The Genome Sequence of Simonsiella muelleri ATCC 29453.</title>
        <authorList>
            <consortium name="The Broad Institute Genome Sequencing Platform"/>
            <consortium name="The Broad Institute Genome Sequencing Center for Infectious Disease"/>
            <person name="Earl A."/>
            <person name="Ward D."/>
            <person name="Feldgarden M."/>
            <person name="Gevers D."/>
            <person name="Izard J."/>
            <person name="Baranova O.V."/>
            <person name="Blanton J.M."/>
            <person name="Tanner A.C."/>
            <person name="Dewhirst F."/>
            <person name="Young S.K."/>
            <person name="Zeng Q."/>
            <person name="Gargeya S."/>
            <person name="Fitzgerald M."/>
            <person name="Haas B."/>
            <person name="Abouelleil A."/>
            <person name="Alvarado L."/>
            <person name="Arachchi H.M."/>
            <person name="Berlin A."/>
            <person name="Brown A."/>
            <person name="Chapman S.B."/>
            <person name="Chen Z."/>
            <person name="Dunbar C."/>
            <person name="Freedman E."/>
            <person name="Gearin G."/>
            <person name="Goldberg J."/>
            <person name="Griggs A."/>
            <person name="Gujja S."/>
            <person name="Heiman D."/>
            <person name="Howarth C."/>
            <person name="Larson L."/>
            <person name="Lui A."/>
            <person name="MacDonald P.J.P."/>
            <person name="Montmayeur A."/>
            <person name="Murphy C."/>
            <person name="Neiman D."/>
            <person name="Pearson M."/>
            <person name="Priest M."/>
            <person name="Roberts A."/>
            <person name="Saif S."/>
            <person name="Shea T."/>
            <person name="Shenoy N."/>
            <person name="Sisk P."/>
            <person name="Stolte C."/>
            <person name="Sykes S."/>
            <person name="Wortman J."/>
            <person name="Nusbaum C."/>
            <person name="Birren B."/>
        </authorList>
    </citation>
    <scope>NUCLEOTIDE SEQUENCE [LARGE SCALE GENOMIC DNA]</scope>
    <source>
        <strain evidence="2 3">ATCC 29453</strain>
    </source>
</reference>
<organism evidence="2 3">
    <name type="scientific">Simonsiella muelleri ATCC 29453</name>
    <dbReference type="NCBI Taxonomy" id="641147"/>
    <lineage>
        <taxon>Bacteria</taxon>
        <taxon>Pseudomonadati</taxon>
        <taxon>Pseudomonadota</taxon>
        <taxon>Betaproteobacteria</taxon>
        <taxon>Neisseriales</taxon>
        <taxon>Neisseriaceae</taxon>
        <taxon>Simonsiella</taxon>
    </lineage>
</organism>
<dbReference type="HOGENOM" id="CLU_091705_6_2_4"/>
<evidence type="ECO:0000313" key="2">
    <source>
        <dbReference type="EMBL" id="EFG30861.1"/>
    </source>
</evidence>
<dbReference type="SUPFAM" id="SSF54523">
    <property type="entry name" value="Pili subunits"/>
    <property type="match status" value="1"/>
</dbReference>
<dbReference type="eggNOG" id="COG4968">
    <property type="taxonomic scope" value="Bacteria"/>
</dbReference>
<dbReference type="STRING" id="641147.HMPREF9021_01467"/>
<dbReference type="Gene3D" id="3.30.700.50">
    <property type="match status" value="1"/>
</dbReference>
<dbReference type="GO" id="GO:0043683">
    <property type="term" value="P:type IV pilus assembly"/>
    <property type="evidence" value="ECO:0007669"/>
    <property type="project" value="InterPro"/>
</dbReference>
<dbReference type="KEGG" id="smur:BWP33_07240"/>
<dbReference type="InterPro" id="IPR031982">
    <property type="entry name" value="PilE-like"/>
</dbReference>
<dbReference type="AlphaFoldDB" id="V9H5V6"/>